<evidence type="ECO:0000256" key="1">
    <source>
        <dbReference type="SAM" id="Phobius"/>
    </source>
</evidence>
<evidence type="ECO:0000313" key="4">
    <source>
        <dbReference type="Proteomes" id="UP000184386"/>
    </source>
</evidence>
<gene>
    <name evidence="3" type="ORF">SAMN02745136_02795</name>
</gene>
<dbReference type="Proteomes" id="UP000184386">
    <property type="component" value="Unassembled WGS sequence"/>
</dbReference>
<accession>A0A1M6TGP0</accession>
<keyword evidence="1" id="KW-1133">Transmembrane helix</keyword>
<keyword evidence="1" id="KW-0472">Membrane</keyword>
<sequence>MKRNKCFVILSVFLLISILFTCYTLTRASFYREVYTGMGIRMKSGTGVKEADLLKALEQEEKENPGQVPSVTAWLTKGAKLENTFLNRKVKVMAVVTTGDMRHTVPSSLIEGNYVYREDYKGCIIDSETAYSLFGSLRVIGNQLSYNNKSYYIRGVVKTSVPLVMIQGFQKSQAYPNLEFHYKNNAMAEASASAFLLKYGLTGSYTGIDESFYGRALSSFLVLPIWLLYAFISLFSFRLFTRNRRELKPLSFLGLAGIFLLTVLGFGSLLFQYGGSPFYLPEKIIPTKWSDFDYWVGLGKTIKQQISDMDYLTPNPRDIILKKGLSNLWLHCSLLILLYLHLLNALNSCLKDMKGCR</sequence>
<dbReference type="InterPro" id="IPR025857">
    <property type="entry name" value="MacB_PCD"/>
</dbReference>
<protein>
    <recommendedName>
        <fullName evidence="2">MacB-like periplasmic core domain-containing protein</fullName>
    </recommendedName>
</protein>
<dbReference type="STRING" id="1121322.SAMN02745136_02795"/>
<dbReference type="EMBL" id="FRAC01000013">
    <property type="protein sequence ID" value="SHK56093.1"/>
    <property type="molecule type" value="Genomic_DNA"/>
</dbReference>
<feature type="transmembrane region" description="Helical" evidence="1">
    <location>
        <begin position="252"/>
        <end position="273"/>
    </location>
</feature>
<feature type="transmembrane region" description="Helical" evidence="1">
    <location>
        <begin position="220"/>
        <end position="240"/>
    </location>
</feature>
<name>A0A1M6TGP0_9FIRM</name>
<evidence type="ECO:0000313" key="3">
    <source>
        <dbReference type="EMBL" id="SHK56093.1"/>
    </source>
</evidence>
<organism evidence="3 4">
    <name type="scientific">Anaerocolumna jejuensis DSM 15929</name>
    <dbReference type="NCBI Taxonomy" id="1121322"/>
    <lineage>
        <taxon>Bacteria</taxon>
        <taxon>Bacillati</taxon>
        <taxon>Bacillota</taxon>
        <taxon>Clostridia</taxon>
        <taxon>Lachnospirales</taxon>
        <taxon>Lachnospiraceae</taxon>
        <taxon>Anaerocolumna</taxon>
    </lineage>
</organism>
<proteinExistence type="predicted"/>
<evidence type="ECO:0000259" key="2">
    <source>
        <dbReference type="Pfam" id="PF12704"/>
    </source>
</evidence>
<dbReference type="Pfam" id="PF12704">
    <property type="entry name" value="MacB_PCD"/>
    <property type="match status" value="1"/>
</dbReference>
<dbReference type="RefSeq" id="WP_073276926.1">
    <property type="nucleotide sequence ID" value="NZ_FRAC01000013.1"/>
</dbReference>
<keyword evidence="4" id="KW-1185">Reference proteome</keyword>
<reference evidence="3" key="1">
    <citation type="submission" date="2016-11" db="EMBL/GenBank/DDBJ databases">
        <authorList>
            <person name="Jaros S."/>
            <person name="Januszkiewicz K."/>
            <person name="Wedrychowicz H."/>
        </authorList>
    </citation>
    <scope>NUCLEOTIDE SEQUENCE [LARGE SCALE GENOMIC DNA]</scope>
    <source>
        <strain evidence="3">DSM 15929</strain>
    </source>
</reference>
<feature type="domain" description="MacB-like periplasmic core" evidence="2">
    <location>
        <begin position="40"/>
        <end position="160"/>
    </location>
</feature>
<dbReference type="OrthoDB" id="1864188at2"/>
<feature type="transmembrane region" description="Helical" evidence="1">
    <location>
        <begin position="328"/>
        <end position="350"/>
    </location>
</feature>
<keyword evidence="1" id="KW-0812">Transmembrane</keyword>
<dbReference type="AlphaFoldDB" id="A0A1M6TGP0"/>